<keyword evidence="1" id="KW-0812">Transmembrane</keyword>
<dbReference type="RefSeq" id="WP_221250248.1">
    <property type="nucleotide sequence ID" value="NZ_AP024355.1"/>
</dbReference>
<sequence>MDIFPLNIFPIGSLASSVVTTVWLGVLVVTFFNLRLGWVLSGLVVPGYLVPLLILKPWAAAVVLGEGLVTYLMVWLVSEVLSRRGWWSPFFGRDRFFALILFSILVRILCDLVLLPMLGEALNRHFGLQFDYRYHLHSFGLIIVALIANQFWKPGLRRGLLPFATILGLTYVLVRFGLMEWTNFTISTLGYLYEDVAFSILASPKSYIILLTAAFIASRMNLYYGWDFNGILIPSLLALQWYQPLKILTSFAEAAVILVLAALVLRTPLYRRASVEGARKLRLFFNIGFVYKMALGYLLLWLAPEVKVTDYYGFGYLLPTLMAVRMHDKEIVLRLTRATLQTSLVAVAAASLAGFCLTLLPAFWGPRASSVSVAAPPLVKLENERLSEVLKGEKVALYQARSQPPVAPLPREIDLFSAGVDRLLAYGQGRDPAQLDEARRLLAGANYQIQEIEGRLLLRETEPRRGWGVYVLNLAAPGALTIEVPAPLAEWGSLEGAAGLFAALNARALAVAGPSRPAASGADALAASQGLFQAFHRQVGRENALQVRGYTAASIRALSGVRAGDDVVEPPEPQTGLWVKSELPPGLDLARLERLVGGYGIHWGEPPLVNPQRLVSRTGFAELLIDRKGMRRLRFAAAVPERDLRVTEQHQRIDGYLQDWLLGGKEKIAPRGSDAYLPPRPEELLYLDEEVLAPLLRLAVSGRDFKAWSEADREELRSLADAAAAMGYQLVQYHHLGTGQDYLILAEDEAAAPQRFWGTYVLRLGPAQGFAVQNPRPLYELNSFEYAVSLFEELQARALLVGGTHPRANFDGSSDLVQERNKQSLFSLFNQALLRISADQPLLAVQVRAFGFRPGQPQLPADVLLAPASGASQADLLAPLERKLWENLRLEELDVALVDGSAATAGYEVGGNLQYLQLAMARNKEFALLWLSPLARAGYRQQDENRWQAGQFSALGIPTREADLPRLLQQSRWAEGGGVPPELRRLLGAYLANQDIISLQRVARDWPSLRLERVIGLNSRQAFLLVHDAGGRILLVANLAPRNLERGFVLDKPEEAAATIASFIQTRAAWLEPGGGR</sequence>
<feature type="transmembrane region" description="Helical" evidence="1">
    <location>
        <begin position="308"/>
        <end position="324"/>
    </location>
</feature>
<gene>
    <name evidence="2" type="ORF">DESUT3_39420</name>
</gene>
<keyword evidence="1" id="KW-1133">Transmembrane helix</keyword>
<feature type="transmembrane region" description="Helical" evidence="1">
    <location>
        <begin position="60"/>
        <end position="77"/>
    </location>
</feature>
<dbReference type="InterPro" id="IPR008338">
    <property type="entry name" value="Capsule_biosynth_CapC"/>
</dbReference>
<evidence type="ECO:0000313" key="2">
    <source>
        <dbReference type="EMBL" id="BCR06873.1"/>
    </source>
</evidence>
<keyword evidence="3" id="KW-1185">Reference proteome</keyword>
<name>A0ABN6E3G4_9BACT</name>
<accession>A0ABN6E3G4</accession>
<dbReference type="Pfam" id="PF14102">
    <property type="entry name" value="Caps_synth_CapC"/>
    <property type="match status" value="2"/>
</dbReference>
<feature type="transmembrane region" description="Helical" evidence="1">
    <location>
        <begin position="159"/>
        <end position="178"/>
    </location>
</feature>
<feature type="transmembrane region" description="Helical" evidence="1">
    <location>
        <begin position="97"/>
        <end position="119"/>
    </location>
</feature>
<feature type="transmembrane region" description="Helical" evidence="1">
    <location>
        <begin position="344"/>
        <end position="364"/>
    </location>
</feature>
<proteinExistence type="predicted"/>
<organism evidence="2 3">
    <name type="scientific">Desulfuromonas versatilis</name>
    <dbReference type="NCBI Taxonomy" id="2802975"/>
    <lineage>
        <taxon>Bacteria</taxon>
        <taxon>Pseudomonadati</taxon>
        <taxon>Thermodesulfobacteriota</taxon>
        <taxon>Desulfuromonadia</taxon>
        <taxon>Desulfuromonadales</taxon>
        <taxon>Desulfuromonadaceae</taxon>
        <taxon>Desulfuromonas</taxon>
    </lineage>
</organism>
<evidence type="ECO:0000256" key="1">
    <source>
        <dbReference type="SAM" id="Phobius"/>
    </source>
</evidence>
<feature type="transmembrane region" description="Helical" evidence="1">
    <location>
        <begin position="6"/>
        <end position="29"/>
    </location>
</feature>
<protein>
    <submittedName>
        <fullName evidence="2">Uncharacterized protein</fullName>
    </submittedName>
</protein>
<reference evidence="2 3" key="1">
    <citation type="journal article" date="2016" name="C (Basel)">
        <title>Selective Growth of and Electricity Production by Marine Exoelectrogenic Bacteria in Self-Aggregated Hydrogel of Microbially Reduced Graphene Oxide.</title>
        <authorList>
            <person name="Yoshida N."/>
            <person name="Goto Y."/>
            <person name="Miyata Y."/>
        </authorList>
    </citation>
    <scope>NUCLEOTIDE SEQUENCE [LARGE SCALE GENOMIC DNA]</scope>
    <source>
        <strain evidence="2 3">NIT-T3</strain>
    </source>
</reference>
<dbReference type="EMBL" id="AP024355">
    <property type="protein sequence ID" value="BCR06873.1"/>
    <property type="molecule type" value="Genomic_DNA"/>
</dbReference>
<feature type="transmembrane region" description="Helical" evidence="1">
    <location>
        <begin position="198"/>
        <end position="217"/>
    </location>
</feature>
<feature type="transmembrane region" description="Helical" evidence="1">
    <location>
        <begin position="248"/>
        <end position="269"/>
    </location>
</feature>
<feature type="transmembrane region" description="Helical" evidence="1">
    <location>
        <begin position="134"/>
        <end position="152"/>
    </location>
</feature>
<feature type="transmembrane region" description="Helical" evidence="1">
    <location>
        <begin position="224"/>
        <end position="242"/>
    </location>
</feature>
<evidence type="ECO:0000313" key="3">
    <source>
        <dbReference type="Proteomes" id="UP001319827"/>
    </source>
</evidence>
<keyword evidence="1" id="KW-0472">Membrane</keyword>
<feature type="transmembrane region" description="Helical" evidence="1">
    <location>
        <begin position="281"/>
        <end position="302"/>
    </location>
</feature>
<reference evidence="2 3" key="2">
    <citation type="journal article" date="2021" name="Int. J. Syst. Evol. Microbiol.">
        <title>Isolation and Polyphasic Characterization of Desulfuromonas versatilis sp. Nov., an Electrogenic Bacteria Capable of Versatile Metabolism Isolated from a Graphene Oxide-Reducing Enrichment Culture.</title>
        <authorList>
            <person name="Xie L."/>
            <person name="Yoshida N."/>
            <person name="Ishii S."/>
            <person name="Meng L."/>
        </authorList>
    </citation>
    <scope>NUCLEOTIDE SEQUENCE [LARGE SCALE GENOMIC DNA]</scope>
    <source>
        <strain evidence="2 3">NIT-T3</strain>
    </source>
</reference>
<dbReference type="Proteomes" id="UP001319827">
    <property type="component" value="Chromosome"/>
</dbReference>
<feature type="transmembrane region" description="Helical" evidence="1">
    <location>
        <begin position="36"/>
        <end position="54"/>
    </location>
</feature>